<keyword evidence="7 9" id="KW-0472">Membrane</keyword>
<feature type="transmembrane region" description="Helical" evidence="9">
    <location>
        <begin position="335"/>
        <end position="353"/>
    </location>
</feature>
<dbReference type="PANTHER" id="PTHR33529:SF2">
    <property type="entry name" value="LIPOPOLYSACCHARIDE EXPORT SYSTEM PERMEASE PROTEIN LPTG"/>
    <property type="match status" value="1"/>
</dbReference>
<evidence type="ECO:0000313" key="11">
    <source>
        <dbReference type="Proteomes" id="UP000287022"/>
    </source>
</evidence>
<dbReference type="NCBIfam" id="TIGR04408">
    <property type="entry name" value="LptG_lptG"/>
    <property type="match status" value="1"/>
</dbReference>
<comment type="subcellular location">
    <subcellularLocation>
        <location evidence="2">Cell membrane</location>
        <topology evidence="2">Multi-pass membrane protein</topology>
    </subcellularLocation>
</comment>
<comment type="function">
    <text evidence="1">Part of the ABC transporter complex LptBFG involved in the translocation of lipopolysaccharide (LPS) from the inner membrane to the outer membrane.</text>
</comment>
<keyword evidence="11" id="KW-1185">Reference proteome</keyword>
<keyword evidence="6 9" id="KW-1133">Transmembrane helix</keyword>
<keyword evidence="4" id="KW-1003">Cell membrane</keyword>
<reference evidence="11" key="1">
    <citation type="journal article" date="2018" name="Front. Microbiol.">
        <title>Genome-Based Analysis Reveals the Taxonomy and Diversity of the Family Idiomarinaceae.</title>
        <authorList>
            <person name="Liu Y."/>
            <person name="Lai Q."/>
            <person name="Shao Z."/>
        </authorList>
    </citation>
    <scope>NUCLEOTIDE SEQUENCE [LARGE SCALE GENOMIC DNA]</scope>
    <source>
        <strain evidence="11">c121</strain>
    </source>
</reference>
<evidence type="ECO:0000256" key="7">
    <source>
        <dbReference type="ARBA" id="ARBA00023136"/>
    </source>
</evidence>
<dbReference type="InterPro" id="IPR005495">
    <property type="entry name" value="LptG/LptF_permease"/>
</dbReference>
<dbReference type="AlphaFoldDB" id="A0A432Z3B8"/>
<accession>A0A432Z3B8</accession>
<name>A0A432Z3B8_9GAMM</name>
<evidence type="ECO:0000256" key="5">
    <source>
        <dbReference type="ARBA" id="ARBA00022692"/>
    </source>
</evidence>
<evidence type="ECO:0000256" key="1">
    <source>
        <dbReference type="ARBA" id="ARBA00002265"/>
    </source>
</evidence>
<evidence type="ECO:0000256" key="9">
    <source>
        <dbReference type="SAM" id="Phobius"/>
    </source>
</evidence>
<dbReference type="EMBL" id="PIQE01000002">
    <property type="protein sequence ID" value="RUO72375.1"/>
    <property type="molecule type" value="Genomic_DNA"/>
</dbReference>
<proteinExistence type="inferred from homology"/>
<gene>
    <name evidence="10" type="ORF">CWI80_07370</name>
</gene>
<feature type="transmembrane region" description="Helical" evidence="9">
    <location>
        <begin position="66"/>
        <end position="85"/>
    </location>
</feature>
<dbReference type="RefSeq" id="WP_026860430.1">
    <property type="nucleotide sequence ID" value="NZ_PIQE01000002.1"/>
</dbReference>
<comment type="similarity">
    <text evidence="3">Belongs to the LptF/LptG family.</text>
</comment>
<dbReference type="InterPro" id="IPR030923">
    <property type="entry name" value="LptG"/>
</dbReference>
<dbReference type="STRING" id="1122124.GCA_000423165_01674"/>
<evidence type="ECO:0000256" key="4">
    <source>
        <dbReference type="ARBA" id="ARBA00022475"/>
    </source>
</evidence>
<protein>
    <submittedName>
        <fullName evidence="10">LPS export ABC transporter permease LptG</fullName>
    </submittedName>
</protein>
<evidence type="ECO:0000313" key="10">
    <source>
        <dbReference type="EMBL" id="RUO72375.1"/>
    </source>
</evidence>
<comment type="caution">
    <text evidence="10">The sequence shown here is derived from an EMBL/GenBank/DDBJ whole genome shotgun (WGS) entry which is preliminary data.</text>
</comment>
<feature type="transmembrane region" description="Helical" evidence="9">
    <location>
        <begin position="106"/>
        <end position="125"/>
    </location>
</feature>
<evidence type="ECO:0000256" key="6">
    <source>
        <dbReference type="ARBA" id="ARBA00022989"/>
    </source>
</evidence>
<dbReference type="Pfam" id="PF03739">
    <property type="entry name" value="LptF_LptG"/>
    <property type="match status" value="1"/>
</dbReference>
<organism evidence="10 11">
    <name type="scientific">Pseudidiomarina sediminum</name>
    <dbReference type="NCBI Taxonomy" id="431675"/>
    <lineage>
        <taxon>Bacteria</taxon>
        <taxon>Pseudomonadati</taxon>
        <taxon>Pseudomonadota</taxon>
        <taxon>Gammaproteobacteria</taxon>
        <taxon>Alteromonadales</taxon>
        <taxon>Idiomarinaceae</taxon>
        <taxon>Pseudidiomarina</taxon>
    </lineage>
</organism>
<dbReference type="GO" id="GO:0055085">
    <property type="term" value="P:transmembrane transport"/>
    <property type="evidence" value="ECO:0007669"/>
    <property type="project" value="InterPro"/>
</dbReference>
<sequence length="358" mass="38993">MLNFSILDRYIARTVLTTSLLSLAVLSGLSAMIRFVEQLKSVGKGSYSVADAGLFVLYSLPRDVEVFFPMAALLGGLIGMGMLASNSEIVVMLAAGRSRLNIVGSVMKAAVVMMLAVMAMGEWVAPQLEAQGRELRASAISGGSLISAQQGVWAKDGTHFVNISEVEDTGRLRELTIYRFDEQRDLKSVVQGEAATYQNGQWLLSDVVITEHGVEQIVEQQHPRWVWESSLTPDKLGVVTVKPEALSISGLVDYLDYLQANQQATDRYQLALWRKLLAPVTVAVMLLVALSFIFGPLRSQTMGARILLGVITGFGFHVSNEIFGPLAQVYQLPPMLGALLPSALFATAAIWMMQRRGA</sequence>
<keyword evidence="5 9" id="KW-0812">Transmembrane</keyword>
<feature type="transmembrane region" description="Helical" evidence="9">
    <location>
        <begin position="276"/>
        <end position="294"/>
    </location>
</feature>
<dbReference type="GO" id="GO:0015920">
    <property type="term" value="P:lipopolysaccharide transport"/>
    <property type="evidence" value="ECO:0007669"/>
    <property type="project" value="TreeGrafter"/>
</dbReference>
<feature type="transmembrane region" description="Helical" evidence="9">
    <location>
        <begin position="306"/>
        <end position="323"/>
    </location>
</feature>
<dbReference type="PANTHER" id="PTHR33529">
    <property type="entry name" value="SLR0882 PROTEIN-RELATED"/>
    <property type="match status" value="1"/>
</dbReference>
<dbReference type="GO" id="GO:0043190">
    <property type="term" value="C:ATP-binding cassette (ABC) transporter complex"/>
    <property type="evidence" value="ECO:0007669"/>
    <property type="project" value="InterPro"/>
</dbReference>
<dbReference type="Proteomes" id="UP000287022">
    <property type="component" value="Unassembled WGS sequence"/>
</dbReference>
<evidence type="ECO:0000256" key="2">
    <source>
        <dbReference type="ARBA" id="ARBA00004651"/>
    </source>
</evidence>
<comment type="subunit">
    <text evidence="8">Component of the lipopolysaccharide transport and assembly complex. The LptBFG transporter is composed of two ATP-binding proteins (LptB) and two transmembrane proteins (LptF and LptG).</text>
</comment>
<evidence type="ECO:0000256" key="8">
    <source>
        <dbReference type="ARBA" id="ARBA00026081"/>
    </source>
</evidence>
<evidence type="ECO:0000256" key="3">
    <source>
        <dbReference type="ARBA" id="ARBA00007725"/>
    </source>
</evidence>